<feature type="transmembrane region" description="Helical" evidence="7">
    <location>
        <begin position="147"/>
        <end position="165"/>
    </location>
</feature>
<dbReference type="Proteomes" id="UP001596512">
    <property type="component" value="Unassembled WGS sequence"/>
</dbReference>
<comment type="caution">
    <text evidence="9">The sequence shown here is derived from an EMBL/GenBank/DDBJ whole genome shotgun (WGS) entry which is preliminary data.</text>
</comment>
<proteinExistence type="inferred from homology"/>
<comment type="similarity">
    <text evidence="2">Belongs to the peptidase S54 family.</text>
</comment>
<feature type="transmembrane region" description="Helical" evidence="7">
    <location>
        <begin position="171"/>
        <end position="189"/>
    </location>
</feature>
<sequence length="239" mass="25184">MAGAETGGKAVLIPVIIGINVALYLLTAVLARSGMDNGDSPFFRALVGFDPSITDGQPWRLLTAGFLHFGPFHVLVNMMSLWFLRDVEPVLGRARFLAVYLLSLLGGSVAEYAFGDIGGQLAGASGAVYGVLGALVVLMIRLRRARAPQLIGYVVVLTLVTWWVIPNVSLLGHLGGLVVGAALAAAFVYSPPANRVAVHAGAVALVLVALAGLFLLRQGQLAELVFCTDPTAMVCYIQR</sequence>
<feature type="transmembrane region" description="Helical" evidence="7">
    <location>
        <begin position="61"/>
        <end position="84"/>
    </location>
</feature>
<keyword evidence="4 9" id="KW-0378">Hydrolase</keyword>
<dbReference type="InterPro" id="IPR022764">
    <property type="entry name" value="Peptidase_S54_rhomboid_dom"/>
</dbReference>
<dbReference type="SUPFAM" id="SSF144091">
    <property type="entry name" value="Rhomboid-like"/>
    <property type="match status" value="1"/>
</dbReference>
<feature type="transmembrane region" description="Helical" evidence="7">
    <location>
        <begin position="121"/>
        <end position="140"/>
    </location>
</feature>
<keyword evidence="6 7" id="KW-0472">Membrane</keyword>
<evidence type="ECO:0000256" key="1">
    <source>
        <dbReference type="ARBA" id="ARBA00004141"/>
    </source>
</evidence>
<dbReference type="PANTHER" id="PTHR43731">
    <property type="entry name" value="RHOMBOID PROTEASE"/>
    <property type="match status" value="1"/>
</dbReference>
<evidence type="ECO:0000256" key="4">
    <source>
        <dbReference type="ARBA" id="ARBA00022801"/>
    </source>
</evidence>
<evidence type="ECO:0000313" key="10">
    <source>
        <dbReference type="Proteomes" id="UP001596512"/>
    </source>
</evidence>
<dbReference type="EMBL" id="JBHTEY010000004">
    <property type="protein sequence ID" value="MFC7618435.1"/>
    <property type="molecule type" value="Genomic_DNA"/>
</dbReference>
<name>A0ABW2TX10_9PSEU</name>
<feature type="domain" description="Peptidase S54 rhomboid" evidence="8">
    <location>
        <begin position="56"/>
        <end position="188"/>
    </location>
</feature>
<evidence type="ECO:0000313" key="9">
    <source>
        <dbReference type="EMBL" id="MFC7618435.1"/>
    </source>
</evidence>
<evidence type="ECO:0000256" key="2">
    <source>
        <dbReference type="ARBA" id="ARBA00009045"/>
    </source>
</evidence>
<evidence type="ECO:0000256" key="7">
    <source>
        <dbReference type="SAM" id="Phobius"/>
    </source>
</evidence>
<organism evidence="9 10">
    <name type="scientific">Actinokineospora soli</name>
    <dbReference type="NCBI Taxonomy" id="1048753"/>
    <lineage>
        <taxon>Bacteria</taxon>
        <taxon>Bacillati</taxon>
        <taxon>Actinomycetota</taxon>
        <taxon>Actinomycetes</taxon>
        <taxon>Pseudonocardiales</taxon>
        <taxon>Pseudonocardiaceae</taxon>
        <taxon>Actinokineospora</taxon>
    </lineage>
</organism>
<evidence type="ECO:0000256" key="3">
    <source>
        <dbReference type="ARBA" id="ARBA00022692"/>
    </source>
</evidence>
<reference evidence="10" key="1">
    <citation type="journal article" date="2019" name="Int. J. Syst. Evol. Microbiol.">
        <title>The Global Catalogue of Microorganisms (GCM) 10K type strain sequencing project: providing services to taxonomists for standard genome sequencing and annotation.</title>
        <authorList>
            <consortium name="The Broad Institute Genomics Platform"/>
            <consortium name="The Broad Institute Genome Sequencing Center for Infectious Disease"/>
            <person name="Wu L."/>
            <person name="Ma J."/>
        </authorList>
    </citation>
    <scope>NUCLEOTIDE SEQUENCE [LARGE SCALE GENOMIC DNA]</scope>
    <source>
        <strain evidence="10">JCM 17695</strain>
    </source>
</reference>
<evidence type="ECO:0000256" key="5">
    <source>
        <dbReference type="ARBA" id="ARBA00022989"/>
    </source>
</evidence>
<dbReference type="Pfam" id="PF01694">
    <property type="entry name" value="Rhomboid"/>
    <property type="match status" value="1"/>
</dbReference>
<comment type="subcellular location">
    <subcellularLocation>
        <location evidence="1">Membrane</location>
        <topology evidence="1">Multi-pass membrane protein</topology>
    </subcellularLocation>
</comment>
<keyword evidence="9" id="KW-0645">Protease</keyword>
<dbReference type="PANTHER" id="PTHR43731:SF14">
    <property type="entry name" value="PRESENILIN-ASSOCIATED RHOMBOID-LIKE PROTEIN, MITOCHONDRIAL"/>
    <property type="match status" value="1"/>
</dbReference>
<accession>A0ABW2TX10</accession>
<dbReference type="Gene3D" id="1.20.1540.10">
    <property type="entry name" value="Rhomboid-like"/>
    <property type="match status" value="1"/>
</dbReference>
<keyword evidence="3 7" id="KW-0812">Transmembrane</keyword>
<dbReference type="InterPro" id="IPR050925">
    <property type="entry name" value="Rhomboid_protease_S54"/>
</dbReference>
<feature type="transmembrane region" description="Helical" evidence="7">
    <location>
        <begin position="12"/>
        <end position="31"/>
    </location>
</feature>
<dbReference type="GO" id="GO:0008233">
    <property type="term" value="F:peptidase activity"/>
    <property type="evidence" value="ECO:0007669"/>
    <property type="project" value="UniProtKB-KW"/>
</dbReference>
<dbReference type="GO" id="GO:0006508">
    <property type="term" value="P:proteolysis"/>
    <property type="evidence" value="ECO:0007669"/>
    <property type="project" value="UniProtKB-KW"/>
</dbReference>
<gene>
    <name evidence="9" type="ORF">ACFQV2_38865</name>
</gene>
<dbReference type="InterPro" id="IPR035952">
    <property type="entry name" value="Rhomboid-like_sf"/>
</dbReference>
<keyword evidence="10" id="KW-1185">Reference proteome</keyword>
<keyword evidence="5 7" id="KW-1133">Transmembrane helix</keyword>
<dbReference type="EC" id="3.4.21.-" evidence="9"/>
<evidence type="ECO:0000256" key="6">
    <source>
        <dbReference type="ARBA" id="ARBA00023136"/>
    </source>
</evidence>
<protein>
    <submittedName>
        <fullName evidence="9">Rhomboid family intramembrane serine protease</fullName>
        <ecNumber evidence="9">3.4.21.-</ecNumber>
    </submittedName>
</protein>
<feature type="transmembrane region" description="Helical" evidence="7">
    <location>
        <begin position="196"/>
        <end position="216"/>
    </location>
</feature>
<evidence type="ECO:0000259" key="8">
    <source>
        <dbReference type="Pfam" id="PF01694"/>
    </source>
</evidence>
<feature type="transmembrane region" description="Helical" evidence="7">
    <location>
        <begin position="96"/>
        <end position="115"/>
    </location>
</feature>